<evidence type="ECO:0000256" key="9">
    <source>
        <dbReference type="RuleBase" id="RU003906"/>
    </source>
</evidence>
<dbReference type="Gene3D" id="3.30.160.810">
    <property type="match status" value="1"/>
</dbReference>
<evidence type="ECO:0000256" key="4">
    <source>
        <dbReference type="ARBA" id="ARBA00022980"/>
    </source>
</evidence>
<comment type="function">
    <text evidence="7 9">One of the primary rRNA binding proteins, it binds directly near the 3'-end of the 23S rRNA, where it nucleates assembly of the 50S subunit.</text>
</comment>
<dbReference type="InterPro" id="IPR019927">
    <property type="entry name" value="Ribosomal_uL3_bac/org-type"/>
</dbReference>
<dbReference type="KEGG" id="abae:CL176_11210"/>
<gene>
    <name evidence="7" type="primary">rplC</name>
    <name evidence="10" type="ORF">CL176_11210</name>
</gene>
<dbReference type="GO" id="GO:0003735">
    <property type="term" value="F:structural constituent of ribosome"/>
    <property type="evidence" value="ECO:0007669"/>
    <property type="project" value="UniProtKB-UniRule"/>
</dbReference>
<organism evidence="10 11">
    <name type="scientific">Suicoccus acidiformans</name>
    <dbReference type="NCBI Taxonomy" id="2036206"/>
    <lineage>
        <taxon>Bacteria</taxon>
        <taxon>Bacillati</taxon>
        <taxon>Bacillota</taxon>
        <taxon>Bacilli</taxon>
        <taxon>Lactobacillales</taxon>
        <taxon>Aerococcaceae</taxon>
        <taxon>Suicoccus</taxon>
    </lineage>
</organism>
<dbReference type="Gene3D" id="2.40.30.10">
    <property type="entry name" value="Translation factors"/>
    <property type="match status" value="1"/>
</dbReference>
<dbReference type="GO" id="GO:0019843">
    <property type="term" value="F:rRNA binding"/>
    <property type="evidence" value="ECO:0007669"/>
    <property type="project" value="UniProtKB-UniRule"/>
</dbReference>
<reference evidence="10 11" key="1">
    <citation type="submission" date="2017-09" db="EMBL/GenBank/DDBJ databases">
        <title>Complete genome sequence of Oxytococcus suis strain ZY16052.</title>
        <authorList>
            <person name="Li F."/>
        </authorList>
    </citation>
    <scope>NUCLEOTIDE SEQUENCE [LARGE SCALE GENOMIC DNA]</scope>
    <source>
        <strain evidence="10 11">ZY16052</strain>
    </source>
</reference>
<evidence type="ECO:0000256" key="6">
    <source>
        <dbReference type="ARBA" id="ARBA00035243"/>
    </source>
</evidence>
<dbReference type="FunFam" id="3.30.160.810:FF:000002">
    <property type="entry name" value="50S ribosomal protein L3"/>
    <property type="match status" value="1"/>
</dbReference>
<proteinExistence type="inferred from homology"/>
<dbReference type="EMBL" id="CP023434">
    <property type="protein sequence ID" value="AXY26518.1"/>
    <property type="molecule type" value="Genomic_DNA"/>
</dbReference>
<evidence type="ECO:0000256" key="2">
    <source>
        <dbReference type="ARBA" id="ARBA00022730"/>
    </source>
</evidence>
<evidence type="ECO:0000256" key="8">
    <source>
        <dbReference type="RuleBase" id="RU003905"/>
    </source>
</evidence>
<dbReference type="RefSeq" id="WP_118991374.1">
    <property type="nucleotide sequence ID" value="NZ_CP023434.1"/>
</dbReference>
<dbReference type="AlphaFoldDB" id="A0A347WN61"/>
<evidence type="ECO:0000313" key="10">
    <source>
        <dbReference type="EMBL" id="AXY26518.1"/>
    </source>
</evidence>
<evidence type="ECO:0000256" key="7">
    <source>
        <dbReference type="HAMAP-Rule" id="MF_01325"/>
    </source>
</evidence>
<evidence type="ECO:0000313" key="11">
    <source>
        <dbReference type="Proteomes" id="UP000263232"/>
    </source>
</evidence>
<dbReference type="Pfam" id="PF00297">
    <property type="entry name" value="Ribosomal_L3"/>
    <property type="match status" value="1"/>
</dbReference>
<dbReference type="Proteomes" id="UP000263232">
    <property type="component" value="Chromosome"/>
</dbReference>
<dbReference type="InterPro" id="IPR000597">
    <property type="entry name" value="Ribosomal_uL3"/>
</dbReference>
<dbReference type="InterPro" id="IPR009000">
    <property type="entry name" value="Transl_B-barrel_sf"/>
</dbReference>
<dbReference type="PANTHER" id="PTHR11229">
    <property type="entry name" value="50S RIBOSOMAL PROTEIN L3"/>
    <property type="match status" value="1"/>
</dbReference>
<name>A0A347WN61_9LACT</name>
<comment type="subunit">
    <text evidence="7 9">Part of the 50S ribosomal subunit. Forms a cluster with proteins L14 and L19.</text>
</comment>
<evidence type="ECO:0000256" key="5">
    <source>
        <dbReference type="ARBA" id="ARBA00023274"/>
    </source>
</evidence>
<dbReference type="GO" id="GO:0022625">
    <property type="term" value="C:cytosolic large ribosomal subunit"/>
    <property type="evidence" value="ECO:0007669"/>
    <property type="project" value="TreeGrafter"/>
</dbReference>
<protein>
    <recommendedName>
        <fullName evidence="6 7">Large ribosomal subunit protein uL3</fullName>
    </recommendedName>
</protein>
<evidence type="ECO:0000256" key="3">
    <source>
        <dbReference type="ARBA" id="ARBA00022884"/>
    </source>
</evidence>
<dbReference type="NCBIfam" id="TIGR03625">
    <property type="entry name" value="L3_bact"/>
    <property type="match status" value="1"/>
</dbReference>
<keyword evidence="3 7" id="KW-0694">RNA-binding</keyword>
<dbReference type="HAMAP" id="MF_01325_B">
    <property type="entry name" value="Ribosomal_uL3_B"/>
    <property type="match status" value="1"/>
</dbReference>
<dbReference type="OrthoDB" id="9806135at2"/>
<keyword evidence="11" id="KW-1185">Reference proteome</keyword>
<keyword evidence="4 7" id="KW-0689">Ribosomal protein</keyword>
<accession>A0A347WN61</accession>
<dbReference type="FunFam" id="2.40.30.10:FF:000004">
    <property type="entry name" value="50S ribosomal protein L3"/>
    <property type="match status" value="1"/>
</dbReference>
<sequence length="210" mass="22646">MTKGILGTKVGMTQFFTENGELIPVTVIQAEPNVVLQVKTNETDGYEAVQLGFQDKREVLANKPHKGHVAKADATPKRFIREFRDVELGEYEVGQEITVETFAVGDIVDVTGTSKGKGFQGAIKRHGQARGPMAHGSRYHRGPGAMAMAADPSRVFKGKKLPGQMGGQTVTIQNLEIVAVQPEDNVLLIKGNVPGAKKSLVEIKQAVKSV</sequence>
<evidence type="ECO:0000256" key="1">
    <source>
        <dbReference type="ARBA" id="ARBA00006540"/>
    </source>
</evidence>
<dbReference type="PROSITE" id="PS00474">
    <property type="entry name" value="RIBOSOMAL_L3"/>
    <property type="match status" value="1"/>
</dbReference>
<dbReference type="SUPFAM" id="SSF50447">
    <property type="entry name" value="Translation proteins"/>
    <property type="match status" value="1"/>
</dbReference>
<comment type="similarity">
    <text evidence="1 7 8">Belongs to the universal ribosomal protein uL3 family.</text>
</comment>
<dbReference type="InterPro" id="IPR019926">
    <property type="entry name" value="Ribosomal_uL3_CS"/>
</dbReference>
<keyword evidence="5 7" id="KW-0687">Ribonucleoprotein</keyword>
<dbReference type="GO" id="GO:0006412">
    <property type="term" value="P:translation"/>
    <property type="evidence" value="ECO:0007669"/>
    <property type="project" value="UniProtKB-UniRule"/>
</dbReference>
<keyword evidence="2 7" id="KW-0699">rRNA-binding</keyword>
<dbReference type="PANTHER" id="PTHR11229:SF16">
    <property type="entry name" value="LARGE RIBOSOMAL SUBUNIT PROTEIN UL3C"/>
    <property type="match status" value="1"/>
</dbReference>